<dbReference type="Gene3D" id="3.40.50.150">
    <property type="entry name" value="Vaccinia Virus protein VP39"/>
    <property type="match status" value="1"/>
</dbReference>
<dbReference type="EMBL" id="ADAS02000004">
    <property type="protein sequence ID" value="OAV99078.1"/>
    <property type="molecule type" value="Genomic_DNA"/>
</dbReference>
<reference evidence="2 3" key="3">
    <citation type="journal article" date="2017" name="G3 (Bethesda)">
        <title>Comparative analysis highlights variable genome content of wheat rusts and divergence of the mating loci.</title>
        <authorList>
            <person name="Cuomo C.A."/>
            <person name="Bakkeren G."/>
            <person name="Khalil H.B."/>
            <person name="Panwar V."/>
            <person name="Joly D."/>
            <person name="Linning R."/>
            <person name="Sakthikumar S."/>
            <person name="Song X."/>
            <person name="Adiconis X."/>
            <person name="Fan L."/>
            <person name="Goldberg J.M."/>
            <person name="Levin J.Z."/>
            <person name="Young S."/>
            <person name="Zeng Q."/>
            <person name="Anikster Y."/>
            <person name="Bruce M."/>
            <person name="Wang M."/>
            <person name="Yin C."/>
            <person name="McCallum B."/>
            <person name="Szabo L.J."/>
            <person name="Hulbert S."/>
            <person name="Chen X."/>
            <person name="Fellers J.P."/>
        </authorList>
    </citation>
    <scope>NUCLEOTIDE SEQUENCE</scope>
    <source>
        <strain evidence="2">isolate 1-1 / race 1 (BBBD)</strain>
        <strain evidence="3">Isolate 1-1 / race 1 (BBBD)</strain>
    </source>
</reference>
<evidence type="ECO:0000313" key="1">
    <source>
        <dbReference type="EMBL" id="OAV99078.1"/>
    </source>
</evidence>
<dbReference type="InterPro" id="IPR029063">
    <property type="entry name" value="SAM-dependent_MTases_sf"/>
</dbReference>
<name>A0A180H373_PUCT1</name>
<accession>A0A180H373</accession>
<dbReference type="Proteomes" id="UP000005240">
    <property type="component" value="Unassembled WGS sequence"/>
</dbReference>
<keyword evidence="3" id="KW-1185">Reference proteome</keyword>
<proteinExistence type="predicted"/>
<evidence type="ECO:0000313" key="3">
    <source>
        <dbReference type="Proteomes" id="UP000005240"/>
    </source>
</evidence>
<dbReference type="OrthoDB" id="413520at2759"/>
<sequence>MDGLLQRSASMDGLLHHWANFPSNLASAGQAGRTFTDLPAVLPLLKRNITQEETRGNAEILARALTWGNTQQTIDLLKTVNLAHQPTELLITCYNLVFFPFLFAPILRTLLILTCPQYLPSSITSTPAVLFGYKERSAVKEFPFFSLLGQYFKLEPILSRSNSAGPWELF</sequence>
<reference evidence="1" key="1">
    <citation type="submission" date="2009-11" db="EMBL/GenBank/DDBJ databases">
        <authorList>
            <consortium name="The Broad Institute Genome Sequencing Platform"/>
            <person name="Ward D."/>
            <person name="Feldgarden M."/>
            <person name="Earl A."/>
            <person name="Young S.K."/>
            <person name="Zeng Q."/>
            <person name="Koehrsen M."/>
            <person name="Alvarado L."/>
            <person name="Berlin A."/>
            <person name="Bochicchio J."/>
            <person name="Borenstein D."/>
            <person name="Chapman S.B."/>
            <person name="Chen Z."/>
            <person name="Engels R."/>
            <person name="Freedman E."/>
            <person name="Gellesch M."/>
            <person name="Goldberg J."/>
            <person name="Griggs A."/>
            <person name="Gujja S."/>
            <person name="Heilman E."/>
            <person name="Heiman D."/>
            <person name="Hepburn T."/>
            <person name="Howarth C."/>
            <person name="Jen D."/>
            <person name="Larson L."/>
            <person name="Lewis B."/>
            <person name="Mehta T."/>
            <person name="Park D."/>
            <person name="Pearson M."/>
            <person name="Roberts A."/>
            <person name="Saif S."/>
            <person name="Shea T."/>
            <person name="Shenoy N."/>
            <person name="Sisk P."/>
            <person name="Stolte C."/>
            <person name="Sykes S."/>
            <person name="Thomson T."/>
            <person name="Walk T."/>
            <person name="White J."/>
            <person name="Yandava C."/>
            <person name="Izard J."/>
            <person name="Baranova O.V."/>
            <person name="Blanton J.M."/>
            <person name="Tanner A.C."/>
            <person name="Dewhirst F.E."/>
            <person name="Haas B."/>
            <person name="Nusbaum C."/>
            <person name="Birren B."/>
        </authorList>
    </citation>
    <scope>NUCLEOTIDE SEQUENCE [LARGE SCALE GENOMIC DNA]</scope>
    <source>
        <strain evidence="1">1-1 BBBD Race 1</strain>
    </source>
</reference>
<gene>
    <name evidence="1" type="ORF">PTTG_02390</name>
</gene>
<dbReference type="AlphaFoldDB" id="A0A180H373"/>
<reference evidence="2" key="4">
    <citation type="submission" date="2025-05" db="UniProtKB">
        <authorList>
            <consortium name="EnsemblFungi"/>
        </authorList>
    </citation>
    <scope>IDENTIFICATION</scope>
    <source>
        <strain evidence="2">isolate 1-1 / race 1 (BBBD)</strain>
    </source>
</reference>
<organism evidence="1">
    <name type="scientific">Puccinia triticina (isolate 1-1 / race 1 (BBBD))</name>
    <name type="common">Brown leaf rust fungus</name>
    <dbReference type="NCBI Taxonomy" id="630390"/>
    <lineage>
        <taxon>Eukaryota</taxon>
        <taxon>Fungi</taxon>
        <taxon>Dikarya</taxon>
        <taxon>Basidiomycota</taxon>
        <taxon>Pucciniomycotina</taxon>
        <taxon>Pucciniomycetes</taxon>
        <taxon>Pucciniales</taxon>
        <taxon>Pucciniaceae</taxon>
        <taxon>Puccinia</taxon>
    </lineage>
</organism>
<dbReference type="EnsemblFungi" id="PTTG_02390-t43_1">
    <property type="protein sequence ID" value="PTTG_02390-t43_1-p1"/>
    <property type="gene ID" value="PTTG_02390"/>
</dbReference>
<dbReference type="VEuPathDB" id="FungiDB:PTTG_02390"/>
<reference evidence="1" key="2">
    <citation type="submission" date="2016-05" db="EMBL/GenBank/DDBJ databases">
        <title>Comparative analysis highlights variable genome content of wheat rusts and divergence of the mating loci.</title>
        <authorList>
            <person name="Cuomo C.A."/>
            <person name="Bakkeren G."/>
            <person name="Szabo L."/>
            <person name="Khalil H."/>
            <person name="Joly D."/>
            <person name="Goldberg J."/>
            <person name="Young S."/>
            <person name="Zeng Q."/>
            <person name="Fellers J."/>
        </authorList>
    </citation>
    <scope>NUCLEOTIDE SEQUENCE [LARGE SCALE GENOMIC DNA]</scope>
    <source>
        <strain evidence="1">1-1 BBBD Race 1</strain>
    </source>
</reference>
<protein>
    <submittedName>
        <fullName evidence="1 2">Uncharacterized protein</fullName>
    </submittedName>
</protein>
<evidence type="ECO:0000313" key="2">
    <source>
        <dbReference type="EnsemblFungi" id="PTTG_02390-t43_1-p1"/>
    </source>
</evidence>